<dbReference type="SUPFAM" id="SSF50182">
    <property type="entry name" value="Sm-like ribonucleoproteins"/>
    <property type="match status" value="1"/>
</dbReference>
<evidence type="ECO:0000313" key="6">
    <source>
        <dbReference type="Proteomes" id="UP000529861"/>
    </source>
</evidence>
<name>A0A7Y2L5Y0_9THEO</name>
<keyword evidence="1 3" id="KW-0694">RNA-binding</keyword>
<accession>A0A7Y2L5Y0</accession>
<gene>
    <name evidence="3 5" type="primary">hfq</name>
    <name evidence="5" type="ORF">HKI81_04010</name>
</gene>
<dbReference type="GO" id="GO:0045974">
    <property type="term" value="P:regulation of translation, ncRNA-mediated"/>
    <property type="evidence" value="ECO:0007669"/>
    <property type="project" value="TreeGrafter"/>
</dbReference>
<proteinExistence type="inferred from homology"/>
<dbReference type="Pfam" id="PF17209">
    <property type="entry name" value="Hfq"/>
    <property type="match status" value="1"/>
</dbReference>
<feature type="domain" description="Sm" evidence="4">
    <location>
        <begin position="12"/>
        <end position="73"/>
    </location>
</feature>
<evidence type="ECO:0000256" key="2">
    <source>
        <dbReference type="ARBA" id="ARBA00023016"/>
    </source>
</evidence>
<dbReference type="RefSeq" id="WP_170270600.1">
    <property type="nucleotide sequence ID" value="NZ_JABEQB010000008.1"/>
</dbReference>
<evidence type="ECO:0000256" key="3">
    <source>
        <dbReference type="HAMAP-Rule" id="MF_00436"/>
    </source>
</evidence>
<dbReference type="PANTHER" id="PTHR34772:SF1">
    <property type="entry name" value="RNA-BINDING PROTEIN HFQ"/>
    <property type="match status" value="1"/>
</dbReference>
<dbReference type="Gene3D" id="2.30.30.100">
    <property type="match status" value="1"/>
</dbReference>
<dbReference type="Proteomes" id="UP000529861">
    <property type="component" value="Unassembled WGS sequence"/>
</dbReference>
<dbReference type="PANTHER" id="PTHR34772">
    <property type="entry name" value="RNA-BINDING PROTEIN HFQ"/>
    <property type="match status" value="1"/>
</dbReference>
<dbReference type="CDD" id="cd01716">
    <property type="entry name" value="Hfq"/>
    <property type="match status" value="1"/>
</dbReference>
<organism evidence="5 6">
    <name type="scientific">Caldanaerobacter subterraneus</name>
    <dbReference type="NCBI Taxonomy" id="911092"/>
    <lineage>
        <taxon>Bacteria</taxon>
        <taxon>Bacillati</taxon>
        <taxon>Bacillota</taxon>
        <taxon>Clostridia</taxon>
        <taxon>Thermoanaerobacterales</taxon>
        <taxon>Thermoanaerobacteraceae</taxon>
        <taxon>Caldanaerobacter</taxon>
    </lineage>
</organism>
<evidence type="ECO:0000259" key="4">
    <source>
        <dbReference type="PROSITE" id="PS52002"/>
    </source>
</evidence>
<dbReference type="HAMAP" id="MF_00436">
    <property type="entry name" value="Hfq"/>
    <property type="match status" value="1"/>
</dbReference>
<dbReference type="AlphaFoldDB" id="A0A7Y2L5Y0"/>
<dbReference type="PROSITE" id="PS52002">
    <property type="entry name" value="SM"/>
    <property type="match status" value="1"/>
</dbReference>
<dbReference type="InterPro" id="IPR005001">
    <property type="entry name" value="Hfq"/>
</dbReference>
<sequence length="82" mass="9319">MSTQKSTIALQDVFLAQIRKEKVPVTVYLFNGVPLKGIIKKFDKYVILFETENKKEIQIFKTAISTIIPAEPVIKKGHQNSN</sequence>
<comment type="similarity">
    <text evidence="3">Belongs to the Hfq family.</text>
</comment>
<comment type="caution">
    <text evidence="5">The sequence shown here is derived from an EMBL/GenBank/DDBJ whole genome shotgun (WGS) entry which is preliminary data.</text>
</comment>
<dbReference type="GO" id="GO:0043487">
    <property type="term" value="P:regulation of RNA stability"/>
    <property type="evidence" value="ECO:0007669"/>
    <property type="project" value="TreeGrafter"/>
</dbReference>
<protein>
    <recommendedName>
        <fullName evidence="3">RNA-binding protein Hfq</fullName>
    </recommendedName>
</protein>
<reference evidence="5 6" key="1">
    <citation type="submission" date="2020-04" db="EMBL/GenBank/DDBJ databases">
        <title>Draft genome sequence of Caldanaerobacter sunterraneus. strain 1523vc isolated from Griffin hot spring, Kamchatka, Russia.</title>
        <authorList>
            <person name="Toshchakov S.V."/>
            <person name="Podosokorskaya O.A."/>
            <person name="Kublanov I.V."/>
            <person name="Korzhenkov A."/>
            <person name="Patrushev M.V."/>
        </authorList>
    </citation>
    <scope>NUCLEOTIDE SEQUENCE [LARGE SCALE GENOMIC DNA]</scope>
    <source>
        <strain evidence="5 6">1523vc</strain>
    </source>
</reference>
<dbReference type="NCBIfam" id="TIGR02383">
    <property type="entry name" value="Hfq"/>
    <property type="match status" value="1"/>
</dbReference>
<dbReference type="InterPro" id="IPR047575">
    <property type="entry name" value="Sm"/>
</dbReference>
<keyword evidence="2 3" id="KW-0346">Stress response</keyword>
<evidence type="ECO:0000256" key="1">
    <source>
        <dbReference type="ARBA" id="ARBA00022884"/>
    </source>
</evidence>
<dbReference type="GO" id="GO:0005829">
    <property type="term" value="C:cytosol"/>
    <property type="evidence" value="ECO:0007669"/>
    <property type="project" value="TreeGrafter"/>
</dbReference>
<dbReference type="GO" id="GO:0003723">
    <property type="term" value="F:RNA binding"/>
    <property type="evidence" value="ECO:0007669"/>
    <property type="project" value="UniProtKB-UniRule"/>
</dbReference>
<dbReference type="InterPro" id="IPR010920">
    <property type="entry name" value="LSM_dom_sf"/>
</dbReference>
<evidence type="ECO:0000313" key="5">
    <source>
        <dbReference type="EMBL" id="NNG66403.1"/>
    </source>
</evidence>
<comment type="function">
    <text evidence="3">RNA chaperone that binds small regulatory RNA (sRNAs) and mRNAs to facilitate mRNA translational regulation in response to envelope stress, environmental stress and changes in metabolite concentrations. Also binds with high specificity to tRNAs.</text>
</comment>
<dbReference type="EMBL" id="JABEQB010000008">
    <property type="protein sequence ID" value="NNG66403.1"/>
    <property type="molecule type" value="Genomic_DNA"/>
</dbReference>
<comment type="subunit">
    <text evidence="3">Homohexamer.</text>
</comment>
<dbReference type="GO" id="GO:0006355">
    <property type="term" value="P:regulation of DNA-templated transcription"/>
    <property type="evidence" value="ECO:0007669"/>
    <property type="project" value="InterPro"/>
</dbReference>